<accession>A0A9D4RJW2</accession>
<proteinExistence type="predicted"/>
<gene>
    <name evidence="2" type="ORF">DPMN_034228</name>
</gene>
<evidence type="ECO:0000256" key="1">
    <source>
        <dbReference type="SAM" id="MobiDB-lite"/>
    </source>
</evidence>
<comment type="caution">
    <text evidence="2">The sequence shown here is derived from an EMBL/GenBank/DDBJ whole genome shotgun (WGS) entry which is preliminary data.</text>
</comment>
<name>A0A9D4RJW2_DREPO</name>
<organism evidence="2 3">
    <name type="scientific">Dreissena polymorpha</name>
    <name type="common">Zebra mussel</name>
    <name type="synonym">Mytilus polymorpha</name>
    <dbReference type="NCBI Taxonomy" id="45954"/>
    <lineage>
        <taxon>Eukaryota</taxon>
        <taxon>Metazoa</taxon>
        <taxon>Spiralia</taxon>
        <taxon>Lophotrochozoa</taxon>
        <taxon>Mollusca</taxon>
        <taxon>Bivalvia</taxon>
        <taxon>Autobranchia</taxon>
        <taxon>Heteroconchia</taxon>
        <taxon>Euheterodonta</taxon>
        <taxon>Imparidentia</taxon>
        <taxon>Neoheterodontei</taxon>
        <taxon>Myida</taxon>
        <taxon>Dreissenoidea</taxon>
        <taxon>Dreissenidae</taxon>
        <taxon>Dreissena</taxon>
    </lineage>
</organism>
<protein>
    <submittedName>
        <fullName evidence="2">Uncharacterized protein</fullName>
    </submittedName>
</protein>
<evidence type="ECO:0000313" key="3">
    <source>
        <dbReference type="Proteomes" id="UP000828390"/>
    </source>
</evidence>
<feature type="region of interest" description="Disordered" evidence="1">
    <location>
        <begin position="41"/>
        <end position="61"/>
    </location>
</feature>
<evidence type="ECO:0000313" key="2">
    <source>
        <dbReference type="EMBL" id="KAH3871034.1"/>
    </source>
</evidence>
<dbReference type="OrthoDB" id="10001404at2759"/>
<keyword evidence="3" id="KW-1185">Reference proteome</keyword>
<dbReference type="EMBL" id="JAIWYP010000002">
    <property type="protein sequence ID" value="KAH3871034.1"/>
    <property type="molecule type" value="Genomic_DNA"/>
</dbReference>
<sequence>MPIQECSPVMLGHGQGKRAVTLLTEGGYYYPIISHYSYQDRSRAHSAPQHAGRIRGTRPMHGTTMLIAPGPWTPADGYTTTVKKNFGGSKLLNPVLPPARCRSMHRSQIQLGLTPGAGQQDWNTHYTETFIQKPVVPANQLHLTSLVNRIDQQEGSDMKASIKMDSSPPTYFTQYTRVHSKLGTVLGTGAPREYPVRHEYNVITGETGGPSWREDNRRVSGDKVLQTLRRGNTTILG</sequence>
<dbReference type="AlphaFoldDB" id="A0A9D4RJW2"/>
<reference evidence="2" key="2">
    <citation type="submission" date="2020-11" db="EMBL/GenBank/DDBJ databases">
        <authorList>
            <person name="McCartney M.A."/>
            <person name="Auch B."/>
            <person name="Kono T."/>
            <person name="Mallez S."/>
            <person name="Becker A."/>
            <person name="Gohl D.M."/>
            <person name="Silverstein K.A.T."/>
            <person name="Koren S."/>
            <person name="Bechman K.B."/>
            <person name="Herman A."/>
            <person name="Abrahante J.E."/>
            <person name="Garbe J."/>
        </authorList>
    </citation>
    <scope>NUCLEOTIDE SEQUENCE</scope>
    <source>
        <strain evidence="2">Duluth1</strain>
        <tissue evidence="2">Whole animal</tissue>
    </source>
</reference>
<reference evidence="2" key="1">
    <citation type="journal article" date="2019" name="bioRxiv">
        <title>The Genome of the Zebra Mussel, Dreissena polymorpha: A Resource for Invasive Species Research.</title>
        <authorList>
            <person name="McCartney M.A."/>
            <person name="Auch B."/>
            <person name="Kono T."/>
            <person name="Mallez S."/>
            <person name="Zhang Y."/>
            <person name="Obille A."/>
            <person name="Becker A."/>
            <person name="Abrahante J.E."/>
            <person name="Garbe J."/>
            <person name="Badalamenti J.P."/>
            <person name="Herman A."/>
            <person name="Mangelson H."/>
            <person name="Liachko I."/>
            <person name="Sullivan S."/>
            <person name="Sone E.D."/>
            <person name="Koren S."/>
            <person name="Silverstein K.A.T."/>
            <person name="Beckman K.B."/>
            <person name="Gohl D.M."/>
        </authorList>
    </citation>
    <scope>NUCLEOTIDE SEQUENCE</scope>
    <source>
        <strain evidence="2">Duluth1</strain>
        <tissue evidence="2">Whole animal</tissue>
    </source>
</reference>
<dbReference type="Proteomes" id="UP000828390">
    <property type="component" value="Unassembled WGS sequence"/>
</dbReference>